<feature type="domain" description="Transposable element P transposase-like RNase H C-terminal" evidence="1">
    <location>
        <begin position="5"/>
        <end position="37"/>
    </location>
</feature>
<dbReference type="Pfam" id="PF21789">
    <property type="entry name" value="TNP-like_RNaseH_C"/>
    <property type="match status" value="1"/>
</dbReference>
<comment type="caution">
    <text evidence="2">The sequence shown here is derived from an EMBL/GenBank/DDBJ whole genome shotgun (WGS) entry which is preliminary data.</text>
</comment>
<proteinExistence type="predicted"/>
<dbReference type="InterPro" id="IPR048367">
    <property type="entry name" value="TNP-like_RNaseH_C"/>
</dbReference>
<reference evidence="2 3" key="1">
    <citation type="submission" date="2018-03" db="EMBL/GenBank/DDBJ databases">
        <title>Draft genome sequence of Rohu Carp (Labeo rohita).</title>
        <authorList>
            <person name="Das P."/>
            <person name="Kushwaha B."/>
            <person name="Joshi C.G."/>
            <person name="Kumar D."/>
            <person name="Nagpure N.S."/>
            <person name="Sahoo L."/>
            <person name="Das S.P."/>
            <person name="Bit A."/>
            <person name="Patnaik S."/>
            <person name="Meher P.K."/>
            <person name="Jayasankar P."/>
            <person name="Koringa P.G."/>
            <person name="Patel N.V."/>
            <person name="Hinsu A.T."/>
            <person name="Kumar R."/>
            <person name="Pandey M."/>
            <person name="Agarwal S."/>
            <person name="Srivastava S."/>
            <person name="Singh M."/>
            <person name="Iquebal M.A."/>
            <person name="Jaiswal S."/>
            <person name="Angadi U.B."/>
            <person name="Kumar N."/>
            <person name="Raza M."/>
            <person name="Shah T.M."/>
            <person name="Rai A."/>
            <person name="Jena J.K."/>
        </authorList>
    </citation>
    <scope>NUCLEOTIDE SEQUENCE [LARGE SCALE GENOMIC DNA]</scope>
    <source>
        <strain evidence="2">DASCIFA01</strain>
        <tissue evidence="2">Testis</tissue>
    </source>
</reference>
<evidence type="ECO:0000259" key="1">
    <source>
        <dbReference type="Pfam" id="PF21789"/>
    </source>
</evidence>
<organism evidence="2 3">
    <name type="scientific">Labeo rohita</name>
    <name type="common">Indian major carp</name>
    <name type="synonym">Cyprinus rohita</name>
    <dbReference type="NCBI Taxonomy" id="84645"/>
    <lineage>
        <taxon>Eukaryota</taxon>
        <taxon>Metazoa</taxon>
        <taxon>Chordata</taxon>
        <taxon>Craniata</taxon>
        <taxon>Vertebrata</taxon>
        <taxon>Euteleostomi</taxon>
        <taxon>Actinopterygii</taxon>
        <taxon>Neopterygii</taxon>
        <taxon>Teleostei</taxon>
        <taxon>Ostariophysi</taxon>
        <taxon>Cypriniformes</taxon>
        <taxon>Cyprinidae</taxon>
        <taxon>Labeoninae</taxon>
        <taxon>Labeonini</taxon>
        <taxon>Labeo</taxon>
    </lineage>
</organism>
<sequence length="199" mass="21814">MLTNRLNQDCLENAFSSIRARGGNRDNPDSVQFECEYRAVATGLMFSNSEKTNCEQDLDALLLQFSTYASHESPQSSDGVLSSDINPPSFDHDGNVLVYIAGYIADKVVGKFADPEGPCKECKVLSTHVPTDPRYTFLKDKQYTDLALGEKGLKVPSTALVDLVVALEANFRKHINGVVHSVGLGKKLFTSGMEVVMYV</sequence>
<keyword evidence="3" id="KW-1185">Reference proteome</keyword>
<dbReference type="AlphaFoldDB" id="A0A498MRH7"/>
<evidence type="ECO:0000313" key="2">
    <source>
        <dbReference type="EMBL" id="RXN21116.1"/>
    </source>
</evidence>
<evidence type="ECO:0000313" key="3">
    <source>
        <dbReference type="Proteomes" id="UP000290572"/>
    </source>
</evidence>
<dbReference type="EMBL" id="QBIY01012622">
    <property type="protein sequence ID" value="RXN21116.1"/>
    <property type="molecule type" value="Genomic_DNA"/>
</dbReference>
<protein>
    <submittedName>
        <fullName evidence="2">THAP domain-containing</fullName>
    </submittedName>
</protein>
<name>A0A498MRH7_LABRO</name>
<dbReference type="Proteomes" id="UP000290572">
    <property type="component" value="Unassembled WGS sequence"/>
</dbReference>
<gene>
    <name evidence="2" type="ORF">ROHU_024502</name>
</gene>
<accession>A0A498MRH7</accession>